<feature type="domain" description="RCK N-terminal" evidence="1">
    <location>
        <begin position="5"/>
        <end position="121"/>
    </location>
</feature>
<dbReference type="EMBL" id="VNHT01000025">
    <property type="protein sequence ID" value="TYP87362.1"/>
    <property type="molecule type" value="Genomic_DNA"/>
</dbReference>
<reference evidence="3 5" key="2">
    <citation type="journal article" date="2016" name="Genome Announc.">
        <title>Genome Sequence of Nitrosomonas communis Strain Nm2, a Mesophilic Ammonia-Oxidizing Bacterium Isolated from Mediterranean Soil.</title>
        <authorList>
            <person name="Kozlowski J.A."/>
            <person name="Kits K.D."/>
            <person name="Stein L.Y."/>
        </authorList>
    </citation>
    <scope>NUCLEOTIDE SEQUENCE [LARGE SCALE GENOMIC DNA]</scope>
    <source>
        <strain evidence="3 5">Nm2</strain>
    </source>
</reference>
<evidence type="ECO:0000313" key="3">
    <source>
        <dbReference type="EMBL" id="AKH39261.1"/>
    </source>
</evidence>
<dbReference type="PATRIC" id="fig|44574.3.peg.4302"/>
<dbReference type="KEGG" id="nco:AAW31_17900"/>
<dbReference type="InterPro" id="IPR050721">
    <property type="entry name" value="Trk_Ktr_HKT_K-transport"/>
</dbReference>
<dbReference type="AlphaFoldDB" id="A0A0F7KID3"/>
<organism evidence="3 5">
    <name type="scientific">Nitrosomonas communis</name>
    <dbReference type="NCBI Taxonomy" id="44574"/>
    <lineage>
        <taxon>Bacteria</taxon>
        <taxon>Pseudomonadati</taxon>
        <taxon>Pseudomonadota</taxon>
        <taxon>Betaproteobacteria</taxon>
        <taxon>Nitrosomonadales</taxon>
        <taxon>Nitrosomonadaceae</taxon>
        <taxon>Nitrosomonas</taxon>
    </lineage>
</organism>
<evidence type="ECO:0000259" key="2">
    <source>
        <dbReference type="PROSITE" id="PS51202"/>
    </source>
</evidence>
<accession>A0A0F7KID3</accession>
<dbReference type="RefSeq" id="WP_046851281.1">
    <property type="nucleotide sequence ID" value="NZ_CP011451.1"/>
</dbReference>
<name>A0A0F7KID3_9PROT</name>
<dbReference type="GO" id="GO:0006813">
    <property type="term" value="P:potassium ion transport"/>
    <property type="evidence" value="ECO:0007669"/>
    <property type="project" value="InterPro"/>
</dbReference>
<evidence type="ECO:0000313" key="5">
    <source>
        <dbReference type="Proteomes" id="UP000034156"/>
    </source>
</evidence>
<dbReference type="SUPFAM" id="SSF51735">
    <property type="entry name" value="NAD(P)-binding Rossmann-fold domains"/>
    <property type="match status" value="1"/>
</dbReference>
<protein>
    <submittedName>
        <fullName evidence="3">Potassium transporter TrkA</fullName>
    </submittedName>
    <submittedName>
        <fullName evidence="4">Trk system potassium uptake protein TrkA</fullName>
    </submittedName>
</protein>
<dbReference type="InterPro" id="IPR006037">
    <property type="entry name" value="RCK_C"/>
</dbReference>
<sequence>MKNQLRQFAVIGLGRFGSAAALELMRFGHSIIGIDIDAKIVNKLADQLTLAAIADATDENALKDLNISNCDATIVAIGESLEASILCVLLLKNMGMSEIWAKASSKPHHTILSRIGISRIVHPEEEMGMKVAQSLNYPMVNHYMPIGYNLYVVEIKIAEKCHGISIQDLLKDVRDSIDPLLVRRKRETIKPIEPDFILELNDSLVLSGSLDILASIAPRL</sequence>
<keyword evidence="5" id="KW-1185">Reference proteome</keyword>
<reference evidence="4 6" key="3">
    <citation type="submission" date="2019-07" db="EMBL/GenBank/DDBJ databases">
        <title>Active sludge and wastewater microbial communities from Klosterneuburg, Austria.</title>
        <authorList>
            <person name="Wagner M."/>
        </authorList>
    </citation>
    <scope>NUCLEOTIDE SEQUENCE [LARGE SCALE GENOMIC DNA]</scope>
    <source>
        <strain evidence="4 6">Nm2</strain>
    </source>
</reference>
<dbReference type="GO" id="GO:0008324">
    <property type="term" value="F:monoatomic cation transmembrane transporter activity"/>
    <property type="evidence" value="ECO:0007669"/>
    <property type="project" value="InterPro"/>
</dbReference>
<proteinExistence type="predicted"/>
<evidence type="ECO:0000313" key="4">
    <source>
        <dbReference type="EMBL" id="TYP87362.1"/>
    </source>
</evidence>
<dbReference type="Proteomes" id="UP000324176">
    <property type="component" value="Unassembled WGS sequence"/>
</dbReference>
<dbReference type="Gene3D" id="3.30.70.1450">
    <property type="entry name" value="Regulator of K+ conductance, C-terminal domain"/>
    <property type="match status" value="1"/>
</dbReference>
<dbReference type="EMBL" id="CP011451">
    <property type="protein sequence ID" value="AKH39261.1"/>
    <property type="molecule type" value="Genomic_DNA"/>
</dbReference>
<dbReference type="PROSITE" id="PS51201">
    <property type="entry name" value="RCK_N"/>
    <property type="match status" value="1"/>
</dbReference>
<gene>
    <name evidence="3" type="ORF">AAW31_17900</name>
    <name evidence="4" type="ORF">BCL69_102516</name>
</gene>
<dbReference type="SUPFAM" id="SSF116726">
    <property type="entry name" value="TrkA C-terminal domain-like"/>
    <property type="match status" value="1"/>
</dbReference>
<dbReference type="InterPro" id="IPR036291">
    <property type="entry name" value="NAD(P)-bd_dom_sf"/>
</dbReference>
<evidence type="ECO:0000259" key="1">
    <source>
        <dbReference type="PROSITE" id="PS51201"/>
    </source>
</evidence>
<evidence type="ECO:0000313" key="6">
    <source>
        <dbReference type="Proteomes" id="UP000324176"/>
    </source>
</evidence>
<feature type="domain" description="RCK C-terminal" evidence="2">
    <location>
        <begin position="140"/>
        <end position="220"/>
    </location>
</feature>
<dbReference type="PROSITE" id="PS51202">
    <property type="entry name" value="RCK_C"/>
    <property type="match status" value="1"/>
</dbReference>
<dbReference type="PANTHER" id="PTHR43833">
    <property type="entry name" value="POTASSIUM CHANNEL PROTEIN 2-RELATED-RELATED"/>
    <property type="match status" value="1"/>
</dbReference>
<reference evidence="5" key="1">
    <citation type="submission" date="2015-05" db="EMBL/GenBank/DDBJ databases">
        <title>Draft genome of Nitrosomonas communis strain Nm2.</title>
        <authorList>
            <person name="Kozlowski J.A."/>
            <person name="Kits K.D."/>
            <person name="Stein L.Y."/>
        </authorList>
    </citation>
    <scope>NUCLEOTIDE SEQUENCE [LARGE SCALE GENOMIC DNA]</scope>
    <source>
        <strain evidence="5">Nm2</strain>
    </source>
</reference>
<dbReference type="Gene3D" id="3.40.50.720">
    <property type="entry name" value="NAD(P)-binding Rossmann-like Domain"/>
    <property type="match status" value="1"/>
</dbReference>
<dbReference type="PANTHER" id="PTHR43833:SF7">
    <property type="entry name" value="KTR SYSTEM POTASSIUM UPTAKE PROTEIN C"/>
    <property type="match status" value="1"/>
</dbReference>
<dbReference type="OrthoDB" id="9776294at2"/>
<dbReference type="Pfam" id="PF02254">
    <property type="entry name" value="TrkA_N"/>
    <property type="match status" value="1"/>
</dbReference>
<dbReference type="Proteomes" id="UP000034156">
    <property type="component" value="Chromosome"/>
</dbReference>
<dbReference type="InterPro" id="IPR036721">
    <property type="entry name" value="RCK_C_sf"/>
</dbReference>
<dbReference type="InterPro" id="IPR003148">
    <property type="entry name" value="RCK_N"/>
</dbReference>